<dbReference type="RefSeq" id="WP_043409489.1">
    <property type="nucleotide sequence ID" value="NZ_JPMI01000300.1"/>
</dbReference>
<evidence type="ECO:0000256" key="3">
    <source>
        <dbReference type="SAM" id="Phobius"/>
    </source>
</evidence>
<reference evidence="4 5" key="1">
    <citation type="submission" date="2014-07" db="EMBL/GenBank/DDBJ databases">
        <title>Draft Genome Sequence of Gephyronic Acid Producer, Cystobacter violaceus Strain Cb vi76.</title>
        <authorList>
            <person name="Stevens D.C."/>
            <person name="Young J."/>
            <person name="Carmichael R."/>
            <person name="Tan J."/>
            <person name="Taylor R.E."/>
        </authorList>
    </citation>
    <scope>NUCLEOTIDE SEQUENCE [LARGE SCALE GENOMIC DNA]</scope>
    <source>
        <strain evidence="4 5">Cb vi76</strain>
    </source>
</reference>
<feature type="transmembrane region" description="Helical" evidence="3">
    <location>
        <begin position="158"/>
        <end position="176"/>
    </location>
</feature>
<proteinExistence type="predicted"/>
<protein>
    <submittedName>
        <fullName evidence="4">Uncharacterized protein</fullName>
    </submittedName>
</protein>
<feature type="coiled-coil region" evidence="1">
    <location>
        <begin position="209"/>
        <end position="243"/>
    </location>
</feature>
<dbReference type="EMBL" id="JPMI01000300">
    <property type="protein sequence ID" value="KFA88225.1"/>
    <property type="molecule type" value="Genomic_DNA"/>
</dbReference>
<keyword evidence="3" id="KW-0472">Membrane</keyword>
<accession>A0A084SIE0</accession>
<evidence type="ECO:0000313" key="5">
    <source>
        <dbReference type="Proteomes" id="UP000028547"/>
    </source>
</evidence>
<dbReference type="AlphaFoldDB" id="A0A084SIE0"/>
<keyword evidence="3" id="KW-0812">Transmembrane</keyword>
<name>A0A084SIE0_9BACT</name>
<keyword evidence="1" id="KW-0175">Coiled coil</keyword>
<evidence type="ECO:0000313" key="4">
    <source>
        <dbReference type="EMBL" id="KFA88225.1"/>
    </source>
</evidence>
<feature type="region of interest" description="Disordered" evidence="2">
    <location>
        <begin position="367"/>
        <end position="418"/>
    </location>
</feature>
<comment type="caution">
    <text evidence="4">The sequence shown here is derived from an EMBL/GenBank/DDBJ whole genome shotgun (WGS) entry which is preliminary data.</text>
</comment>
<gene>
    <name evidence="4" type="ORF">Q664_42665</name>
</gene>
<organism evidence="4 5">
    <name type="scientific">Archangium violaceum Cb vi76</name>
    <dbReference type="NCBI Taxonomy" id="1406225"/>
    <lineage>
        <taxon>Bacteria</taxon>
        <taxon>Pseudomonadati</taxon>
        <taxon>Myxococcota</taxon>
        <taxon>Myxococcia</taxon>
        <taxon>Myxococcales</taxon>
        <taxon>Cystobacterineae</taxon>
        <taxon>Archangiaceae</taxon>
        <taxon>Archangium</taxon>
    </lineage>
</organism>
<evidence type="ECO:0000256" key="1">
    <source>
        <dbReference type="SAM" id="Coils"/>
    </source>
</evidence>
<dbReference type="Proteomes" id="UP000028547">
    <property type="component" value="Unassembled WGS sequence"/>
</dbReference>
<keyword evidence="3" id="KW-1133">Transmembrane helix</keyword>
<evidence type="ECO:0000256" key="2">
    <source>
        <dbReference type="SAM" id="MobiDB-lite"/>
    </source>
</evidence>
<sequence>MSLSTVAKKALPWLAFALAIAALGYSWNWALAKATERHRVHNAFTTGTTKYILGLCPSTPLVNDMPSWASDMRTRCQVKQPAWGIADNGTARPELDLENSSTWESIQLLSKLVLEISPGKLLSLLSLVVISLAGVLGLQRRGFLGRQGLTLRVARGAALSMLAIVMFALSVSLMLLDEQETLTMCQITGSTYANLLSIDARCSQQTMLLRDTQAMLAQKKDELDARSRELEDLKQEIASLGAMRDALGSFKTELKSQSESTQQLIMAVTGATLEGISKAVDPLQKDVKGLDAALKTDLTDFKTGLRGELQGDLKALVRSELKAALREEALEDLIRREVRAAVREDVRAVVRGELQESLKPVLAVSHVSAPAPRQAEPPSTRKPPEPAPKPKKTTSNTVSAKSSAPETKKSSAPVQNKR</sequence>
<feature type="compositionally biased region" description="Polar residues" evidence="2">
    <location>
        <begin position="396"/>
        <end position="418"/>
    </location>
</feature>
<feature type="transmembrane region" description="Helical" evidence="3">
    <location>
        <begin position="121"/>
        <end position="138"/>
    </location>
</feature>